<feature type="transmembrane region" description="Helical" evidence="8">
    <location>
        <begin position="368"/>
        <end position="390"/>
    </location>
</feature>
<protein>
    <submittedName>
        <fullName evidence="10">Na+/H+ antiporter subunit D</fullName>
    </submittedName>
</protein>
<dbReference type="RefSeq" id="WP_126799273.1">
    <property type="nucleotide sequence ID" value="NZ_PIPO01000004.1"/>
</dbReference>
<feature type="transmembrane region" description="Helical" evidence="8">
    <location>
        <begin position="204"/>
        <end position="229"/>
    </location>
</feature>
<comment type="caution">
    <text evidence="10">The sequence shown here is derived from an EMBL/GenBank/DDBJ whole genome shotgun (WGS) entry which is preliminary data.</text>
</comment>
<comment type="similarity">
    <text evidence="2">Belongs to the CPA3 antiporters (TC 2.A.63) subunit D family.</text>
</comment>
<reference evidence="10 11" key="1">
    <citation type="journal article" date="2011" name="Front. Microbiol.">
        <title>Genomic signatures of strain selection and enhancement in Bacillus atrophaeus var. globigii, a historical biowarfare simulant.</title>
        <authorList>
            <person name="Gibbons H.S."/>
            <person name="Broomall S.M."/>
            <person name="McNew L.A."/>
            <person name="Daligault H."/>
            <person name="Chapman C."/>
            <person name="Bruce D."/>
            <person name="Karavis M."/>
            <person name="Krepps M."/>
            <person name="McGregor P.A."/>
            <person name="Hong C."/>
            <person name="Park K.H."/>
            <person name="Akmal A."/>
            <person name="Feldman A."/>
            <person name="Lin J.S."/>
            <person name="Chang W.E."/>
            <person name="Higgs B.W."/>
            <person name="Demirev P."/>
            <person name="Lindquist J."/>
            <person name="Liem A."/>
            <person name="Fochler E."/>
            <person name="Read T.D."/>
            <person name="Tapia R."/>
            <person name="Johnson S."/>
            <person name="Bishop-Lilly K.A."/>
            <person name="Detter C."/>
            <person name="Han C."/>
            <person name="Sozhamannan S."/>
            <person name="Rosenzweig C.N."/>
            <person name="Skowronski E.W."/>
        </authorList>
    </citation>
    <scope>NUCLEOTIDE SEQUENCE [LARGE SCALE GENOMIC DNA]</scope>
    <source>
        <strain evidence="10 11">Y4G10-17</strain>
    </source>
</reference>
<accession>A0A432WFL4</accession>
<feature type="transmembrane region" description="Helical" evidence="8">
    <location>
        <begin position="6"/>
        <end position="24"/>
    </location>
</feature>
<feature type="domain" description="NADH:quinone oxidoreductase/Mrp antiporter transmembrane" evidence="9">
    <location>
        <begin position="128"/>
        <end position="416"/>
    </location>
</feature>
<evidence type="ECO:0000313" key="11">
    <source>
        <dbReference type="Proteomes" id="UP000287823"/>
    </source>
</evidence>
<keyword evidence="11" id="KW-1185">Reference proteome</keyword>
<evidence type="ECO:0000256" key="1">
    <source>
        <dbReference type="ARBA" id="ARBA00004651"/>
    </source>
</evidence>
<evidence type="ECO:0000256" key="8">
    <source>
        <dbReference type="SAM" id="Phobius"/>
    </source>
</evidence>
<evidence type="ECO:0000259" key="9">
    <source>
        <dbReference type="Pfam" id="PF00361"/>
    </source>
</evidence>
<evidence type="ECO:0000256" key="4">
    <source>
        <dbReference type="ARBA" id="ARBA00022692"/>
    </source>
</evidence>
<dbReference type="InterPro" id="IPR001750">
    <property type="entry name" value="ND/Mrp_TM"/>
</dbReference>
<evidence type="ECO:0000256" key="5">
    <source>
        <dbReference type="ARBA" id="ARBA00022989"/>
    </source>
</evidence>
<dbReference type="InterPro" id="IPR003918">
    <property type="entry name" value="NADH_UbQ_OxRdtase"/>
</dbReference>
<dbReference type="PANTHER" id="PTHR42703">
    <property type="entry name" value="NADH DEHYDROGENASE"/>
    <property type="match status" value="1"/>
</dbReference>
<feature type="transmembrane region" description="Helical" evidence="8">
    <location>
        <begin position="402"/>
        <end position="423"/>
    </location>
</feature>
<feature type="transmembrane region" description="Helical" evidence="8">
    <location>
        <begin position="241"/>
        <end position="263"/>
    </location>
</feature>
<evidence type="ECO:0000313" key="10">
    <source>
        <dbReference type="EMBL" id="RUO32499.1"/>
    </source>
</evidence>
<dbReference type="InterPro" id="IPR050586">
    <property type="entry name" value="CPA3_Na-H_Antiporter_D"/>
</dbReference>
<dbReference type="NCBIfam" id="NF009306">
    <property type="entry name" value="PRK12663.1"/>
    <property type="match status" value="1"/>
</dbReference>
<name>A0A432WFL4_9GAMM</name>
<feature type="transmembrane region" description="Helical" evidence="8">
    <location>
        <begin position="308"/>
        <end position="332"/>
    </location>
</feature>
<feature type="transmembrane region" description="Helical" evidence="8">
    <location>
        <begin position="452"/>
        <end position="471"/>
    </location>
</feature>
<evidence type="ECO:0000256" key="3">
    <source>
        <dbReference type="ARBA" id="ARBA00022475"/>
    </source>
</evidence>
<keyword evidence="3" id="KW-1003">Cell membrane</keyword>
<comment type="subcellular location">
    <subcellularLocation>
        <location evidence="1">Cell membrane</location>
        <topology evidence="1">Multi-pass membrane protein</topology>
    </subcellularLocation>
    <subcellularLocation>
        <location evidence="7">Membrane</location>
        <topology evidence="7">Multi-pass membrane protein</topology>
    </subcellularLocation>
</comment>
<feature type="transmembrane region" description="Helical" evidence="8">
    <location>
        <begin position="64"/>
        <end position="95"/>
    </location>
</feature>
<dbReference type="PRINTS" id="PR01437">
    <property type="entry name" value="NUOXDRDTASE4"/>
</dbReference>
<feature type="transmembrane region" description="Helical" evidence="8">
    <location>
        <begin position="132"/>
        <end position="150"/>
    </location>
</feature>
<dbReference type="GO" id="GO:0005886">
    <property type="term" value="C:plasma membrane"/>
    <property type="evidence" value="ECO:0007669"/>
    <property type="project" value="UniProtKB-SubCell"/>
</dbReference>
<evidence type="ECO:0000256" key="6">
    <source>
        <dbReference type="ARBA" id="ARBA00023136"/>
    </source>
</evidence>
<feature type="transmembrane region" description="Helical" evidence="8">
    <location>
        <begin position="31"/>
        <end position="52"/>
    </location>
</feature>
<evidence type="ECO:0000256" key="2">
    <source>
        <dbReference type="ARBA" id="ARBA00005346"/>
    </source>
</evidence>
<feature type="transmembrane region" description="Helical" evidence="8">
    <location>
        <begin position="162"/>
        <end position="184"/>
    </location>
</feature>
<keyword evidence="4 7" id="KW-0812">Transmembrane</keyword>
<feature type="transmembrane region" description="Helical" evidence="8">
    <location>
        <begin position="275"/>
        <end position="296"/>
    </location>
</feature>
<dbReference type="GO" id="GO:0042773">
    <property type="term" value="P:ATP synthesis coupled electron transport"/>
    <property type="evidence" value="ECO:0007669"/>
    <property type="project" value="InterPro"/>
</dbReference>
<dbReference type="PANTHER" id="PTHR42703:SF1">
    <property type="entry name" value="NA(+)_H(+) ANTIPORTER SUBUNIT D1"/>
    <property type="match status" value="1"/>
</dbReference>
<gene>
    <name evidence="10" type="ORF">CWE14_10160</name>
</gene>
<evidence type="ECO:0000256" key="7">
    <source>
        <dbReference type="RuleBase" id="RU000320"/>
    </source>
</evidence>
<dbReference type="Pfam" id="PF00361">
    <property type="entry name" value="Proton_antipo_M"/>
    <property type="match status" value="1"/>
</dbReference>
<dbReference type="GO" id="GO:0008137">
    <property type="term" value="F:NADH dehydrogenase (ubiquinone) activity"/>
    <property type="evidence" value="ECO:0007669"/>
    <property type="project" value="InterPro"/>
</dbReference>
<proteinExistence type="inferred from homology"/>
<keyword evidence="5 8" id="KW-1133">Transmembrane helix</keyword>
<organism evidence="10 11">
    <name type="scientific">Aliidiomarina soli</name>
    <dbReference type="NCBI Taxonomy" id="1928574"/>
    <lineage>
        <taxon>Bacteria</taxon>
        <taxon>Pseudomonadati</taxon>
        <taxon>Pseudomonadota</taxon>
        <taxon>Gammaproteobacteria</taxon>
        <taxon>Alteromonadales</taxon>
        <taxon>Idiomarinaceae</taxon>
        <taxon>Aliidiomarina</taxon>
    </lineage>
</organism>
<dbReference type="EMBL" id="PIPO01000004">
    <property type="protein sequence ID" value="RUO32499.1"/>
    <property type="molecule type" value="Genomic_DNA"/>
</dbReference>
<sequence>MSLEVALPIVIPLLTGALCVLFWRSNIMQRILSVVGSIALLAVSIWLLTSVYDQGHVVMHMGNWMAPFGITLVADMLSAIMVLLTGMMALAIAIYSLASASTTHEKFGYYPLMHLLLAGVAGSFLTGDIFNLYVWFEVMLVASFALLVLGGERAQMEGAVKYVTLNLLSSAIFLSAVGLLYGVVGTLNMADIAVKLGEVENTGLVDVIAVMFLVAFGIKAAAFPLFFWLPASYHTGPVAVSALFAGLLTKVGVYALFRVFTLIFNNAPEFTHELLLWIAAGTMLTGVLGAAAQFEFRRILSFHIVSQIGYMLLGLALYTPLALIGGVFYIMHHIIVKTNLFLISGIAHRLLGTYDLKKLGGLYKSKPILSLLFLIPALSLAGIPPLSGFFAKFIVIRAGIEAEAWVVTGIALLVGLLTLYSMIKIWAEAFWKKLPDGTDGASLERGRTSGSLMLMYAPVVALAACTLLIGLNGQPIYDMAEFSARQLMDPSQYINAVLGGRP</sequence>
<keyword evidence="6 8" id="KW-0472">Membrane</keyword>
<feature type="transmembrane region" description="Helical" evidence="8">
    <location>
        <begin position="107"/>
        <end position="126"/>
    </location>
</feature>
<dbReference type="AlphaFoldDB" id="A0A432WFL4"/>
<dbReference type="Proteomes" id="UP000287823">
    <property type="component" value="Unassembled WGS sequence"/>
</dbReference>